<evidence type="ECO:0000313" key="2">
    <source>
        <dbReference type="EMBL" id="MBT8765735.1"/>
    </source>
</evidence>
<sequence>MHGPEPEDGRHSTPDEDPRPRLWPRFLLSLALLGLLVGLMIGRLTSPEPAQLKVIEVHPDALVLWFEGEPEVREAALEGAYAVWLGAEGEAAKGRLRMGSALVSWHLQASQGGMLLRFVSVRGVRGGWQLDEREGRWRLAVELREE</sequence>
<protein>
    <submittedName>
        <fullName evidence="2">Uncharacterized protein</fullName>
    </submittedName>
</protein>
<dbReference type="Proteomes" id="UP001519667">
    <property type="component" value="Unassembled WGS sequence"/>
</dbReference>
<feature type="transmembrane region" description="Helical" evidence="1">
    <location>
        <begin position="22"/>
        <end position="42"/>
    </location>
</feature>
<keyword evidence="3" id="KW-1185">Reference proteome</keyword>
<keyword evidence="1" id="KW-0472">Membrane</keyword>
<accession>A0ABS5XDJ5</accession>
<gene>
    <name evidence="2" type="ORF">J7302_06270</name>
</gene>
<keyword evidence="1" id="KW-1133">Transmembrane helix</keyword>
<dbReference type="RefSeq" id="WP_215371908.1">
    <property type="nucleotide sequence ID" value="NZ_JAGTIS010000002.1"/>
</dbReference>
<keyword evidence="1" id="KW-0812">Transmembrane</keyword>
<comment type="caution">
    <text evidence="2">The sequence shown here is derived from an EMBL/GenBank/DDBJ whole genome shotgun (WGS) entry which is preliminary data.</text>
</comment>
<name>A0ABS5XDJ5_9GAMM</name>
<reference evidence="2 3" key="1">
    <citation type="submission" date="2021-04" db="EMBL/GenBank/DDBJ databases">
        <title>Pseudomonas boanensis sp. nov., a bacterium isolated from river water used for household purposes in Boane District, Mozambique.</title>
        <authorList>
            <person name="Nicklasson M."/>
            <person name="Martin-Rodriguez A.J."/>
            <person name="Thorell K."/>
            <person name="Neves L."/>
            <person name="Mussagy A."/>
            <person name="Rydberg H.A."/>
            <person name="Hernroth B."/>
            <person name="Svensson-Stadler L."/>
            <person name="Sjoling A."/>
        </authorList>
    </citation>
    <scope>NUCLEOTIDE SEQUENCE [LARGE SCALE GENOMIC DNA]</scope>
    <source>
        <strain evidence="2 3">DB1</strain>
    </source>
</reference>
<evidence type="ECO:0000313" key="3">
    <source>
        <dbReference type="Proteomes" id="UP001519667"/>
    </source>
</evidence>
<organism evidence="2 3">
    <name type="scientific">Metapseudomonas boanensis</name>
    <dbReference type="NCBI Taxonomy" id="2822138"/>
    <lineage>
        <taxon>Bacteria</taxon>
        <taxon>Pseudomonadati</taxon>
        <taxon>Pseudomonadota</taxon>
        <taxon>Gammaproteobacteria</taxon>
        <taxon>Pseudomonadales</taxon>
        <taxon>Pseudomonadaceae</taxon>
        <taxon>Metapseudomonas</taxon>
    </lineage>
</organism>
<evidence type="ECO:0000256" key="1">
    <source>
        <dbReference type="SAM" id="Phobius"/>
    </source>
</evidence>
<dbReference type="EMBL" id="JAGTIS010000002">
    <property type="protein sequence ID" value="MBT8765735.1"/>
    <property type="molecule type" value="Genomic_DNA"/>
</dbReference>
<proteinExistence type="predicted"/>